<dbReference type="EMBL" id="VLNR01000027">
    <property type="protein sequence ID" value="TSE07983.1"/>
    <property type="molecule type" value="Genomic_DNA"/>
</dbReference>
<dbReference type="InterPro" id="IPR010359">
    <property type="entry name" value="IrrE_HExxH"/>
</dbReference>
<proteinExistence type="predicted"/>
<dbReference type="InterPro" id="IPR011856">
    <property type="entry name" value="tRNA_endonuc-like_dom_sf"/>
</dbReference>
<organism evidence="3 4">
    <name type="scientific">Aquimarina algiphila</name>
    <dbReference type="NCBI Taxonomy" id="2047982"/>
    <lineage>
        <taxon>Bacteria</taxon>
        <taxon>Pseudomonadati</taxon>
        <taxon>Bacteroidota</taxon>
        <taxon>Flavobacteriia</taxon>
        <taxon>Flavobacteriales</taxon>
        <taxon>Flavobacteriaceae</taxon>
        <taxon>Aquimarina</taxon>
    </lineage>
</organism>
<evidence type="ECO:0000313" key="3">
    <source>
        <dbReference type="EMBL" id="TSE07983.1"/>
    </source>
</evidence>
<dbReference type="InterPro" id="IPR052345">
    <property type="entry name" value="Rad_response_metalloprotease"/>
</dbReference>
<comment type="caution">
    <text evidence="3">The sequence shown here is derived from an EMBL/GenBank/DDBJ whole genome shotgun (WGS) entry which is preliminary data.</text>
</comment>
<feature type="domain" description="IrrE N-terminal-like" evidence="2">
    <location>
        <begin position="252"/>
        <end position="408"/>
    </location>
</feature>
<dbReference type="AlphaFoldDB" id="A0A554VJD1"/>
<dbReference type="PANTHER" id="PTHR43236:SF1">
    <property type="entry name" value="BLL7220 PROTEIN"/>
    <property type="match status" value="1"/>
</dbReference>
<dbReference type="Pfam" id="PF06114">
    <property type="entry name" value="Peptidase_M78"/>
    <property type="match status" value="1"/>
</dbReference>
<dbReference type="Pfam" id="PF04471">
    <property type="entry name" value="Mrr_cat"/>
    <property type="match status" value="1"/>
</dbReference>
<reference evidence="3 4" key="1">
    <citation type="submission" date="2019-07" db="EMBL/GenBank/DDBJ databases">
        <title>The draft genome sequence of Aquimarina algiphila M91.</title>
        <authorList>
            <person name="Meng X."/>
        </authorList>
    </citation>
    <scope>NUCLEOTIDE SEQUENCE [LARGE SCALE GENOMIC DNA]</scope>
    <source>
        <strain evidence="3 4">M91</strain>
    </source>
</reference>
<accession>A0A554VJD1</accession>
<dbReference type="PANTHER" id="PTHR43236">
    <property type="entry name" value="ANTITOXIN HIGA1"/>
    <property type="match status" value="1"/>
</dbReference>
<sequence length="436" mass="50773">MYSLLCYCATLKKIYNSFMNNVKKGNQFEEKSLEIIENLKERGLFGIKDFIEITPKAKRYSELRKAEIEFDLIIEFKPPNADRPMMTYFIECKNYGKRVPVEQVQKFHSDILQVSGVNAKGIIISRGAFQKSAYNFAESTGMMIIEGESVNNFNIIHYKRSSENETKIPFIEKSLVHSLIDEGLKSIENVIDRELLNILTKSENNLTYGIDKLSKEDINEITREELNKISQGILRKAYGLNIKELSEYLNNEYGIKIQHFDPKEHKYLGTCNIDAKTIGISKKIVNTPREMFVLGHEFGHFLLHQKVVINQNLLDSFNDSKFDFSKGKHDLENPRQWIEWQANYFSTSLLLPQSSLTAKLWQSMIRRGLAKGDYILNDSIDSHKKFQSIVSYLSLHFNVSKTSVIYRLKEYKLLREESRTKSIKQIIEEFNFEQFT</sequence>
<dbReference type="Gene3D" id="3.40.1350.10">
    <property type="match status" value="1"/>
</dbReference>
<dbReference type="GO" id="GO:0004519">
    <property type="term" value="F:endonuclease activity"/>
    <property type="evidence" value="ECO:0007669"/>
    <property type="project" value="InterPro"/>
</dbReference>
<dbReference type="GO" id="GO:0009307">
    <property type="term" value="P:DNA restriction-modification system"/>
    <property type="evidence" value="ECO:0007669"/>
    <property type="project" value="InterPro"/>
</dbReference>
<name>A0A554VJD1_9FLAO</name>
<dbReference type="InterPro" id="IPR007560">
    <property type="entry name" value="Restrct_endonuc_IV_Mrr"/>
</dbReference>
<dbReference type="GO" id="GO:0003677">
    <property type="term" value="F:DNA binding"/>
    <property type="evidence" value="ECO:0007669"/>
    <property type="project" value="InterPro"/>
</dbReference>
<protein>
    <submittedName>
        <fullName evidence="3">ImmA/IrrE family metallo-endopeptidase</fullName>
    </submittedName>
</protein>
<dbReference type="OrthoDB" id="9794834at2"/>
<gene>
    <name evidence="3" type="ORF">FOF46_13865</name>
</gene>
<dbReference type="SUPFAM" id="SSF52980">
    <property type="entry name" value="Restriction endonuclease-like"/>
    <property type="match status" value="1"/>
</dbReference>
<feature type="domain" description="Restriction endonuclease type IV Mrr" evidence="1">
    <location>
        <begin position="69"/>
        <end position="149"/>
    </location>
</feature>
<dbReference type="InterPro" id="IPR011335">
    <property type="entry name" value="Restrct_endonuc-II-like"/>
</dbReference>
<keyword evidence="4" id="KW-1185">Reference proteome</keyword>
<evidence type="ECO:0000259" key="1">
    <source>
        <dbReference type="Pfam" id="PF04471"/>
    </source>
</evidence>
<dbReference type="Proteomes" id="UP000318833">
    <property type="component" value="Unassembled WGS sequence"/>
</dbReference>
<evidence type="ECO:0000313" key="4">
    <source>
        <dbReference type="Proteomes" id="UP000318833"/>
    </source>
</evidence>
<dbReference type="Gene3D" id="1.10.10.2910">
    <property type="match status" value="1"/>
</dbReference>
<evidence type="ECO:0000259" key="2">
    <source>
        <dbReference type="Pfam" id="PF06114"/>
    </source>
</evidence>